<feature type="domain" description="FP protein N-terminal" evidence="2">
    <location>
        <begin position="162"/>
        <end position="247"/>
    </location>
</feature>
<sequence>MSTCKKCKQYVAKTKEEFFQCKGHCGGLFHKKCVKNSSAGGSHICDGCSNRVGSPKLDPPVTTKVDAAHITAAPTETLLEQINSKLSIMYKIEKQLQEMSEAIDFYAQKYQELIEFKKETIERFKKEENYIKDMQQHNKYLEKCNKSLEERIQILEQKELEKNIELVGVEKKEGENIMKVVQKIAEKLNLKENQIVSAWRVGGGDKNNGRPRPIVAKLSDRGARDRWLACRKQRLTNSTIFSNDNQSPIFINESVTKETRQLFWETKTKLKGFVKYIWIQNGKILVKKDDTDNKIKQIRDESDIDLHLKPK</sequence>
<evidence type="ECO:0000313" key="4">
    <source>
        <dbReference type="EMBL" id="KAG7311117.1"/>
    </source>
</evidence>
<feature type="domain" description="FP protein C-terminal" evidence="3">
    <location>
        <begin position="256"/>
        <end position="305"/>
    </location>
</feature>
<evidence type="ECO:0008006" key="6">
    <source>
        <dbReference type="Google" id="ProtNLM"/>
    </source>
</evidence>
<feature type="coiled-coil region" evidence="1">
    <location>
        <begin position="107"/>
        <end position="165"/>
    </location>
</feature>
<dbReference type="EMBL" id="JAHIBW010000004">
    <property type="protein sequence ID" value="KAG7311117.1"/>
    <property type="molecule type" value="Genomic_DNA"/>
</dbReference>
<evidence type="ECO:0000259" key="3">
    <source>
        <dbReference type="Pfam" id="PF25298"/>
    </source>
</evidence>
<keyword evidence="5" id="KW-1185">Reference proteome</keyword>
<evidence type="ECO:0000256" key="1">
    <source>
        <dbReference type="SAM" id="Coils"/>
    </source>
</evidence>
<keyword evidence="1" id="KW-0175">Coiled coil</keyword>
<name>A0ABQ7R1D0_PLUXY</name>
<proteinExistence type="predicted"/>
<comment type="caution">
    <text evidence="4">The sequence shown here is derived from an EMBL/GenBank/DDBJ whole genome shotgun (WGS) entry which is preliminary data.</text>
</comment>
<evidence type="ECO:0000313" key="5">
    <source>
        <dbReference type="Proteomes" id="UP000823941"/>
    </source>
</evidence>
<dbReference type="Pfam" id="PF25298">
    <property type="entry name" value="Baculo_FP_2nd"/>
    <property type="match status" value="1"/>
</dbReference>
<accession>A0ABQ7R1D0</accession>
<protein>
    <recommendedName>
        <fullName evidence="6">Phorbol-ester/DAG-type domain-containing protein</fullName>
    </recommendedName>
</protein>
<dbReference type="Pfam" id="PF03258">
    <property type="entry name" value="Baculo_FP"/>
    <property type="match status" value="1"/>
</dbReference>
<dbReference type="InterPro" id="IPR004941">
    <property type="entry name" value="FP_N"/>
</dbReference>
<organism evidence="4 5">
    <name type="scientific">Plutella xylostella</name>
    <name type="common">Diamondback moth</name>
    <name type="synonym">Plutella maculipennis</name>
    <dbReference type="NCBI Taxonomy" id="51655"/>
    <lineage>
        <taxon>Eukaryota</taxon>
        <taxon>Metazoa</taxon>
        <taxon>Ecdysozoa</taxon>
        <taxon>Arthropoda</taxon>
        <taxon>Hexapoda</taxon>
        <taxon>Insecta</taxon>
        <taxon>Pterygota</taxon>
        <taxon>Neoptera</taxon>
        <taxon>Endopterygota</taxon>
        <taxon>Lepidoptera</taxon>
        <taxon>Glossata</taxon>
        <taxon>Ditrysia</taxon>
        <taxon>Yponomeutoidea</taxon>
        <taxon>Plutellidae</taxon>
        <taxon>Plutella</taxon>
    </lineage>
</organism>
<evidence type="ECO:0000259" key="2">
    <source>
        <dbReference type="Pfam" id="PF03258"/>
    </source>
</evidence>
<dbReference type="InterPro" id="IPR057251">
    <property type="entry name" value="FP_C"/>
</dbReference>
<dbReference type="Proteomes" id="UP000823941">
    <property type="component" value="Chromosome 4"/>
</dbReference>
<gene>
    <name evidence="4" type="ORF">JYU34_002100</name>
</gene>
<reference evidence="4 5" key="1">
    <citation type="submission" date="2021-06" db="EMBL/GenBank/DDBJ databases">
        <title>A haploid diamondback moth (Plutella xylostella L.) genome assembly resolves 31 chromosomes and identifies a diamide resistance mutation.</title>
        <authorList>
            <person name="Ward C.M."/>
            <person name="Perry K.D."/>
            <person name="Baker G."/>
            <person name="Powis K."/>
            <person name="Heckel D.G."/>
            <person name="Baxter S.W."/>
        </authorList>
    </citation>
    <scope>NUCLEOTIDE SEQUENCE [LARGE SCALE GENOMIC DNA]</scope>
    <source>
        <strain evidence="4 5">LV</strain>
        <tissue evidence="4">Single pupa</tissue>
    </source>
</reference>